<dbReference type="InterPro" id="IPR009057">
    <property type="entry name" value="Homeodomain-like_sf"/>
</dbReference>
<dbReference type="EMBL" id="FOXH01000018">
    <property type="protein sequence ID" value="SFQ42076.1"/>
    <property type="molecule type" value="Genomic_DNA"/>
</dbReference>
<dbReference type="STRING" id="1079859.SAMN04515674_11823"/>
<dbReference type="SUPFAM" id="SSF46689">
    <property type="entry name" value="Homeodomain-like"/>
    <property type="match status" value="1"/>
</dbReference>
<dbReference type="PANTHER" id="PTHR46796">
    <property type="entry name" value="HTH-TYPE TRANSCRIPTIONAL ACTIVATOR RHAS-RELATED"/>
    <property type="match status" value="1"/>
</dbReference>
<evidence type="ECO:0000256" key="2">
    <source>
        <dbReference type="ARBA" id="ARBA00023125"/>
    </source>
</evidence>
<gene>
    <name evidence="5" type="ORF">SAMN04515674_11823</name>
</gene>
<dbReference type="GO" id="GO:0043565">
    <property type="term" value="F:sequence-specific DNA binding"/>
    <property type="evidence" value="ECO:0007669"/>
    <property type="project" value="InterPro"/>
</dbReference>
<evidence type="ECO:0000259" key="4">
    <source>
        <dbReference type="PROSITE" id="PS01124"/>
    </source>
</evidence>
<dbReference type="InterPro" id="IPR018060">
    <property type="entry name" value="HTH_AraC"/>
</dbReference>
<reference evidence="5 6" key="1">
    <citation type="submission" date="2016-10" db="EMBL/GenBank/DDBJ databases">
        <authorList>
            <person name="de Groot N.N."/>
        </authorList>
    </citation>
    <scope>NUCLEOTIDE SEQUENCE [LARGE SCALE GENOMIC DNA]</scope>
    <source>
        <strain evidence="6">E92,LMG 26720,CCM 7988</strain>
    </source>
</reference>
<evidence type="ECO:0000256" key="1">
    <source>
        <dbReference type="ARBA" id="ARBA00023015"/>
    </source>
</evidence>
<dbReference type="Gene3D" id="1.10.10.60">
    <property type="entry name" value="Homeodomain-like"/>
    <property type="match status" value="1"/>
</dbReference>
<keyword evidence="2" id="KW-0238">DNA-binding</keyword>
<dbReference type="OrthoDB" id="635259at2"/>
<keyword evidence="1" id="KW-0805">Transcription regulation</keyword>
<protein>
    <submittedName>
        <fullName evidence="5">Helix-turn-helix domain-containing protein</fullName>
    </submittedName>
</protein>
<dbReference type="Proteomes" id="UP000199306">
    <property type="component" value="Unassembled WGS sequence"/>
</dbReference>
<dbReference type="GO" id="GO:0003700">
    <property type="term" value="F:DNA-binding transcription factor activity"/>
    <property type="evidence" value="ECO:0007669"/>
    <property type="project" value="InterPro"/>
</dbReference>
<feature type="domain" description="HTH araC/xylS-type" evidence="4">
    <location>
        <begin position="159"/>
        <end position="259"/>
    </location>
</feature>
<name>A0A1I5YD02_9BACT</name>
<evidence type="ECO:0000256" key="3">
    <source>
        <dbReference type="ARBA" id="ARBA00023163"/>
    </source>
</evidence>
<keyword evidence="3" id="KW-0804">Transcription</keyword>
<dbReference type="RefSeq" id="WP_092019390.1">
    <property type="nucleotide sequence ID" value="NZ_FOXH01000018.1"/>
</dbReference>
<dbReference type="InterPro" id="IPR046532">
    <property type="entry name" value="DUF6597"/>
</dbReference>
<evidence type="ECO:0000313" key="6">
    <source>
        <dbReference type="Proteomes" id="UP000199306"/>
    </source>
</evidence>
<evidence type="ECO:0000313" key="5">
    <source>
        <dbReference type="EMBL" id="SFQ42076.1"/>
    </source>
</evidence>
<dbReference type="SMART" id="SM00342">
    <property type="entry name" value="HTH_ARAC"/>
    <property type="match status" value="1"/>
</dbReference>
<proteinExistence type="predicted"/>
<keyword evidence="6" id="KW-1185">Reference proteome</keyword>
<dbReference type="Pfam" id="PF20240">
    <property type="entry name" value="DUF6597"/>
    <property type="match status" value="1"/>
</dbReference>
<sequence>MKYYTIQPSSELSGYVRYFWVLECDISRDQPYIHRSMADGCAELIFHYQGRFDELLINGTSEKSFISGIHGQAQKHSRFTINESFGIFGVYLYPYALPKLFSIPAEEFSNQMVDIASLLGQKGKDLEEQIMLAGDNSQRVKILSAFLKNQQNLSSKSSPEIFSSIDYIIQTKGLINVEALADQYTCSVRQFERKFKEYSGFSPKLYSRIIRFQAALSEYGNTGQSLTEIAYACGYYDQSHFIHDFKEFSGHHPRHYFLKNGEGTEWRN</sequence>
<dbReference type="PANTHER" id="PTHR46796:SF13">
    <property type="entry name" value="HTH-TYPE TRANSCRIPTIONAL ACTIVATOR RHAS"/>
    <property type="match status" value="1"/>
</dbReference>
<dbReference type="Pfam" id="PF12833">
    <property type="entry name" value="HTH_18"/>
    <property type="match status" value="1"/>
</dbReference>
<dbReference type="AlphaFoldDB" id="A0A1I5YD02"/>
<dbReference type="InterPro" id="IPR050204">
    <property type="entry name" value="AraC_XylS_family_regulators"/>
</dbReference>
<organism evidence="5 6">
    <name type="scientific">Pseudarcicella hirudinis</name>
    <dbReference type="NCBI Taxonomy" id="1079859"/>
    <lineage>
        <taxon>Bacteria</taxon>
        <taxon>Pseudomonadati</taxon>
        <taxon>Bacteroidota</taxon>
        <taxon>Cytophagia</taxon>
        <taxon>Cytophagales</taxon>
        <taxon>Flectobacillaceae</taxon>
        <taxon>Pseudarcicella</taxon>
    </lineage>
</organism>
<accession>A0A1I5YD02</accession>
<dbReference type="PROSITE" id="PS01124">
    <property type="entry name" value="HTH_ARAC_FAMILY_2"/>
    <property type="match status" value="1"/>
</dbReference>